<name>A0A8H7QWJ7_9FUNG</name>
<gene>
    <name evidence="2" type="ORF">INT47_010291</name>
</gene>
<reference evidence="2" key="1">
    <citation type="submission" date="2020-12" db="EMBL/GenBank/DDBJ databases">
        <title>Metabolic potential, ecology and presence of endohyphal bacteria is reflected in genomic diversity of Mucoromycotina.</title>
        <authorList>
            <person name="Muszewska A."/>
            <person name="Okrasinska A."/>
            <person name="Steczkiewicz K."/>
            <person name="Drgas O."/>
            <person name="Orlowska M."/>
            <person name="Perlinska-Lenart U."/>
            <person name="Aleksandrzak-Piekarczyk T."/>
            <person name="Szatraj K."/>
            <person name="Zielenkiewicz U."/>
            <person name="Pilsyk S."/>
            <person name="Malc E."/>
            <person name="Mieczkowski P."/>
            <person name="Kruszewska J.S."/>
            <person name="Biernat P."/>
            <person name="Pawlowska J."/>
        </authorList>
    </citation>
    <scope>NUCLEOTIDE SEQUENCE</scope>
    <source>
        <strain evidence="2">WA0000017839</strain>
    </source>
</reference>
<keyword evidence="3" id="KW-1185">Reference proteome</keyword>
<evidence type="ECO:0000313" key="3">
    <source>
        <dbReference type="Proteomes" id="UP000603453"/>
    </source>
</evidence>
<comment type="caution">
    <text evidence="2">The sequence shown here is derived from an EMBL/GenBank/DDBJ whole genome shotgun (WGS) entry which is preliminary data.</text>
</comment>
<dbReference type="OrthoDB" id="2283548at2759"/>
<dbReference type="AlphaFoldDB" id="A0A8H7QWJ7"/>
<evidence type="ECO:0000313" key="2">
    <source>
        <dbReference type="EMBL" id="KAG2198886.1"/>
    </source>
</evidence>
<protein>
    <submittedName>
        <fullName evidence="2">Uncharacterized protein</fullName>
    </submittedName>
</protein>
<feature type="signal peptide" evidence="1">
    <location>
        <begin position="1"/>
        <end position="19"/>
    </location>
</feature>
<proteinExistence type="predicted"/>
<evidence type="ECO:0000256" key="1">
    <source>
        <dbReference type="SAM" id="SignalP"/>
    </source>
</evidence>
<feature type="chain" id="PRO_5034369719" evidence="1">
    <location>
        <begin position="20"/>
        <end position="142"/>
    </location>
</feature>
<sequence length="142" mass="15529">MKSIIVILNLIIMATCLEAYCIYNDLPEGGGTFWIRQQPDNAGGLYTSRFSREALGPGDKACCPYTTSDCVKSTNKEDIVSFTFRRTSPGLEYPPVVINCPGGGWITMGGGTDPVLATIDVFNPDGTPYNFQYRVDHQAGYL</sequence>
<organism evidence="2 3">
    <name type="scientific">Mucor saturninus</name>
    <dbReference type="NCBI Taxonomy" id="64648"/>
    <lineage>
        <taxon>Eukaryota</taxon>
        <taxon>Fungi</taxon>
        <taxon>Fungi incertae sedis</taxon>
        <taxon>Mucoromycota</taxon>
        <taxon>Mucoromycotina</taxon>
        <taxon>Mucoromycetes</taxon>
        <taxon>Mucorales</taxon>
        <taxon>Mucorineae</taxon>
        <taxon>Mucoraceae</taxon>
        <taxon>Mucor</taxon>
    </lineage>
</organism>
<dbReference type="EMBL" id="JAEPRD010000103">
    <property type="protein sequence ID" value="KAG2198886.1"/>
    <property type="molecule type" value="Genomic_DNA"/>
</dbReference>
<keyword evidence="1" id="KW-0732">Signal</keyword>
<dbReference type="Proteomes" id="UP000603453">
    <property type="component" value="Unassembled WGS sequence"/>
</dbReference>
<accession>A0A8H7QWJ7</accession>